<evidence type="ECO:0000256" key="1">
    <source>
        <dbReference type="SAM" id="MobiDB-lite"/>
    </source>
</evidence>
<name>A0A9X9LZ93_GULGU</name>
<evidence type="ECO:0000313" key="2">
    <source>
        <dbReference type="EMBL" id="VCX04422.1"/>
    </source>
</evidence>
<dbReference type="Proteomes" id="UP000269945">
    <property type="component" value="Unassembled WGS sequence"/>
</dbReference>
<gene>
    <name evidence="2" type="ORF">BN2614_LOCUS2</name>
</gene>
<sequence>MRTRRQRHFIPVSGPPVPFICSTNNVLRIYSEMGLELAPDMSPSPPPTRLQLHSNKESERNKSL</sequence>
<feature type="region of interest" description="Disordered" evidence="1">
    <location>
        <begin position="37"/>
        <end position="64"/>
    </location>
</feature>
<evidence type="ECO:0000313" key="3">
    <source>
        <dbReference type="Proteomes" id="UP000269945"/>
    </source>
</evidence>
<dbReference type="AlphaFoldDB" id="A0A9X9LZ93"/>
<proteinExistence type="predicted"/>
<reference evidence="2 3" key="1">
    <citation type="submission" date="2018-10" db="EMBL/GenBank/DDBJ databases">
        <authorList>
            <person name="Ekblom R."/>
            <person name="Jareborg N."/>
        </authorList>
    </citation>
    <scope>NUCLEOTIDE SEQUENCE [LARGE SCALE GENOMIC DNA]</scope>
    <source>
        <tissue evidence="2">Muscle</tissue>
    </source>
</reference>
<organism evidence="2 3">
    <name type="scientific">Gulo gulo</name>
    <name type="common">Wolverine</name>
    <name type="synonym">Gluton</name>
    <dbReference type="NCBI Taxonomy" id="48420"/>
    <lineage>
        <taxon>Eukaryota</taxon>
        <taxon>Metazoa</taxon>
        <taxon>Chordata</taxon>
        <taxon>Craniata</taxon>
        <taxon>Vertebrata</taxon>
        <taxon>Euteleostomi</taxon>
        <taxon>Mammalia</taxon>
        <taxon>Eutheria</taxon>
        <taxon>Laurasiatheria</taxon>
        <taxon>Carnivora</taxon>
        <taxon>Caniformia</taxon>
        <taxon>Musteloidea</taxon>
        <taxon>Mustelidae</taxon>
        <taxon>Guloninae</taxon>
        <taxon>Gulo</taxon>
    </lineage>
</organism>
<protein>
    <submittedName>
        <fullName evidence="2">Uncharacterized protein</fullName>
    </submittedName>
</protein>
<comment type="caution">
    <text evidence="2">The sequence shown here is derived from an EMBL/GenBank/DDBJ whole genome shotgun (WGS) entry which is preliminary data.</text>
</comment>
<accession>A0A9X9LZ93</accession>
<feature type="compositionally biased region" description="Basic and acidic residues" evidence="1">
    <location>
        <begin position="54"/>
        <end position="64"/>
    </location>
</feature>
<keyword evidence="3" id="KW-1185">Reference proteome</keyword>
<dbReference type="EMBL" id="CYRY02030526">
    <property type="protein sequence ID" value="VCX04422.1"/>
    <property type="molecule type" value="Genomic_DNA"/>
</dbReference>